<dbReference type="InterPro" id="IPR011032">
    <property type="entry name" value="GroES-like_sf"/>
</dbReference>
<dbReference type="GO" id="GO:0016491">
    <property type="term" value="F:oxidoreductase activity"/>
    <property type="evidence" value="ECO:0007669"/>
    <property type="project" value="InterPro"/>
</dbReference>
<dbReference type="EMBL" id="AYZM01000149">
    <property type="protein sequence ID" value="KRN18493.1"/>
    <property type="molecule type" value="Genomic_DNA"/>
</dbReference>
<feature type="domain" description="Enoyl reductase (ER)" evidence="2">
    <location>
        <begin position="12"/>
        <end position="325"/>
    </location>
</feature>
<gene>
    <name evidence="3" type="ORF">FD14_GL002034</name>
</gene>
<dbReference type="Proteomes" id="UP000051442">
    <property type="component" value="Unassembled WGS sequence"/>
</dbReference>
<reference evidence="3 4" key="1">
    <citation type="journal article" date="2015" name="Genome Announc.">
        <title>Expanding the biotechnology potential of lactobacilli through comparative genomics of 213 strains and associated genera.</title>
        <authorList>
            <person name="Sun Z."/>
            <person name="Harris H.M."/>
            <person name="McCann A."/>
            <person name="Guo C."/>
            <person name="Argimon S."/>
            <person name="Zhang W."/>
            <person name="Yang X."/>
            <person name="Jeffery I.B."/>
            <person name="Cooney J.C."/>
            <person name="Kagawa T.F."/>
            <person name="Liu W."/>
            <person name="Song Y."/>
            <person name="Salvetti E."/>
            <person name="Wrobel A."/>
            <person name="Rasinkangas P."/>
            <person name="Parkhill J."/>
            <person name="Rea M.C."/>
            <person name="O'Sullivan O."/>
            <person name="Ritari J."/>
            <person name="Douillard F.P."/>
            <person name="Paul Ross R."/>
            <person name="Yang R."/>
            <person name="Briner A.E."/>
            <person name="Felis G.E."/>
            <person name="de Vos W.M."/>
            <person name="Barrangou R."/>
            <person name="Klaenhammer T.R."/>
            <person name="Caufield P.W."/>
            <person name="Cui Y."/>
            <person name="Zhang H."/>
            <person name="O'Toole P.W."/>
        </authorList>
    </citation>
    <scope>NUCLEOTIDE SEQUENCE [LARGE SCALE GENOMIC DNA]</scope>
    <source>
        <strain evidence="3 4">DSM 23365</strain>
    </source>
</reference>
<evidence type="ECO:0000313" key="4">
    <source>
        <dbReference type="Proteomes" id="UP000051442"/>
    </source>
</evidence>
<dbReference type="PATRIC" id="fig|1423804.4.peg.2202"/>
<dbReference type="Pfam" id="PF08240">
    <property type="entry name" value="ADH_N"/>
    <property type="match status" value="1"/>
</dbReference>
<accession>A0A0R2F1Z4</accession>
<protein>
    <submittedName>
        <fullName evidence="3">Alcohol dehydrogenase</fullName>
    </submittedName>
</protein>
<comment type="caution">
    <text evidence="3">The sequence shown here is derived from an EMBL/GenBank/DDBJ whole genome shotgun (WGS) entry which is preliminary data.</text>
</comment>
<organism evidence="3 4">
    <name type="scientific">Secundilactobacillus similis DSM 23365 = JCM 2765</name>
    <dbReference type="NCBI Taxonomy" id="1423804"/>
    <lineage>
        <taxon>Bacteria</taxon>
        <taxon>Bacillati</taxon>
        <taxon>Bacillota</taxon>
        <taxon>Bacilli</taxon>
        <taxon>Lactobacillales</taxon>
        <taxon>Lactobacillaceae</taxon>
        <taxon>Secundilactobacillus</taxon>
    </lineage>
</organism>
<dbReference type="SMART" id="SM00829">
    <property type="entry name" value="PKS_ER"/>
    <property type="match status" value="1"/>
</dbReference>
<sequence length="335" mass="35530">MQAWVLQDQADKQLSALTWQAVPQPVPADDEVLVKVHANGLNPVDYKLVEGGVASWTYPHVIGLDVAGEIAAVGSKVTDFQIGDRVFYHGDLARQGGFAEYVTTKADVVAQLPEKLSYAQGAALLCGAMTGYQAFYRKANLTNVHTILVHAGAGGVGGIVIQLAKAAGKTVYTTVSKGKQAFVKQFGPDEMIDYHATDVTEAIKQLTDGLGVDLIINSIGSAEATKDLDRVAYNGCVVTIDGQPDISQNDALDRGVGIYSLNLGGAHRSGNPVQRHDLAVMAEALGQLTAAGQLDPMIERILPVSAVPEGLQMLKDHQVTGKLVVSWDDGQTESK</sequence>
<keyword evidence="4" id="KW-1185">Reference proteome</keyword>
<dbReference type="STRING" id="1423804.FD14_GL002034"/>
<dbReference type="PANTHER" id="PTHR44154">
    <property type="entry name" value="QUINONE OXIDOREDUCTASE"/>
    <property type="match status" value="1"/>
</dbReference>
<name>A0A0R2F1Z4_9LACO</name>
<evidence type="ECO:0000313" key="3">
    <source>
        <dbReference type="EMBL" id="KRN18493.1"/>
    </source>
</evidence>
<dbReference type="OrthoDB" id="9792162at2"/>
<proteinExistence type="predicted"/>
<dbReference type="Gene3D" id="3.90.180.10">
    <property type="entry name" value="Medium-chain alcohol dehydrogenases, catalytic domain"/>
    <property type="match status" value="1"/>
</dbReference>
<dbReference type="InterPro" id="IPR036291">
    <property type="entry name" value="NAD(P)-bd_dom_sf"/>
</dbReference>
<keyword evidence="1" id="KW-0521">NADP</keyword>
<dbReference type="Gene3D" id="3.40.50.720">
    <property type="entry name" value="NAD(P)-binding Rossmann-like Domain"/>
    <property type="match status" value="1"/>
</dbReference>
<dbReference type="PANTHER" id="PTHR44154:SF1">
    <property type="entry name" value="QUINONE OXIDOREDUCTASE"/>
    <property type="match status" value="1"/>
</dbReference>
<dbReference type="SUPFAM" id="SSF50129">
    <property type="entry name" value="GroES-like"/>
    <property type="match status" value="1"/>
</dbReference>
<dbReference type="RefSeq" id="WP_054736933.1">
    <property type="nucleotide sequence ID" value="NZ_AYZM01000149.1"/>
</dbReference>
<dbReference type="SUPFAM" id="SSF51735">
    <property type="entry name" value="NAD(P)-binding Rossmann-fold domains"/>
    <property type="match status" value="1"/>
</dbReference>
<dbReference type="InterPro" id="IPR013149">
    <property type="entry name" value="ADH-like_C"/>
</dbReference>
<dbReference type="AlphaFoldDB" id="A0A0R2F1Z4"/>
<dbReference type="InterPro" id="IPR051603">
    <property type="entry name" value="Zinc-ADH_QOR/CCCR"/>
</dbReference>
<evidence type="ECO:0000256" key="1">
    <source>
        <dbReference type="ARBA" id="ARBA00022857"/>
    </source>
</evidence>
<dbReference type="Pfam" id="PF00107">
    <property type="entry name" value="ADH_zinc_N"/>
    <property type="match status" value="1"/>
</dbReference>
<dbReference type="InterPro" id="IPR020843">
    <property type="entry name" value="ER"/>
</dbReference>
<dbReference type="InterPro" id="IPR013154">
    <property type="entry name" value="ADH-like_N"/>
</dbReference>
<evidence type="ECO:0000259" key="2">
    <source>
        <dbReference type="SMART" id="SM00829"/>
    </source>
</evidence>